<dbReference type="EMBL" id="BMNR01000008">
    <property type="protein sequence ID" value="GGK33648.1"/>
    <property type="molecule type" value="Genomic_DNA"/>
</dbReference>
<evidence type="ECO:0000313" key="2">
    <source>
        <dbReference type="EMBL" id="GGK33648.1"/>
    </source>
</evidence>
<feature type="transmembrane region" description="Helical" evidence="1">
    <location>
        <begin position="146"/>
        <end position="178"/>
    </location>
</feature>
<dbReference type="Proteomes" id="UP000612329">
    <property type="component" value="Unassembled WGS sequence"/>
</dbReference>
<reference evidence="2" key="1">
    <citation type="journal article" date="2014" name="Int. J. Syst. Evol. Microbiol.">
        <title>Complete genome sequence of Corynebacterium casei LMG S-19264T (=DSM 44701T), isolated from a smear-ripened cheese.</title>
        <authorList>
            <consortium name="US DOE Joint Genome Institute (JGI-PGF)"/>
            <person name="Walter F."/>
            <person name="Albersmeier A."/>
            <person name="Kalinowski J."/>
            <person name="Ruckert C."/>
        </authorList>
    </citation>
    <scope>NUCLEOTIDE SEQUENCE</scope>
    <source>
        <strain evidence="2">JCM 12862</strain>
    </source>
</reference>
<keyword evidence="1" id="KW-0472">Membrane</keyword>
<gene>
    <name evidence="2" type="ORF">GCM10007962_30090</name>
</gene>
<feature type="transmembrane region" description="Helical" evidence="1">
    <location>
        <begin position="316"/>
        <end position="339"/>
    </location>
</feature>
<accession>A0A8J3BS98</accession>
<reference evidence="2" key="2">
    <citation type="submission" date="2020-09" db="EMBL/GenBank/DDBJ databases">
        <authorList>
            <person name="Sun Q."/>
            <person name="Ohkuma M."/>
        </authorList>
    </citation>
    <scope>NUCLEOTIDE SEQUENCE</scope>
    <source>
        <strain evidence="2">JCM 12862</strain>
    </source>
</reference>
<dbReference type="GO" id="GO:0005886">
    <property type="term" value="C:plasma membrane"/>
    <property type="evidence" value="ECO:0007669"/>
    <property type="project" value="UniProtKB-SubCell"/>
</dbReference>
<dbReference type="GO" id="GO:0140359">
    <property type="term" value="F:ABC-type transporter activity"/>
    <property type="evidence" value="ECO:0007669"/>
    <property type="project" value="InterPro"/>
</dbReference>
<feature type="transmembrane region" description="Helical" evidence="1">
    <location>
        <begin position="51"/>
        <end position="72"/>
    </location>
</feature>
<proteinExistence type="predicted"/>
<evidence type="ECO:0000313" key="3">
    <source>
        <dbReference type="Proteomes" id="UP000612329"/>
    </source>
</evidence>
<dbReference type="AlphaFoldDB" id="A0A8J3BS98"/>
<name>A0A8J3BS98_9FLAO</name>
<comment type="caution">
    <text evidence="2">The sequence shown here is derived from an EMBL/GenBank/DDBJ whole genome shotgun (WGS) entry which is preliminary data.</text>
</comment>
<dbReference type="PANTHER" id="PTHR43471:SF14">
    <property type="entry name" value="ABC-2 TYPE TRANSPORT SYSTEM PERMEASE PROTEIN"/>
    <property type="match status" value="1"/>
</dbReference>
<feature type="transmembrane region" description="Helical" evidence="1">
    <location>
        <begin position="223"/>
        <end position="248"/>
    </location>
</feature>
<evidence type="ECO:0000256" key="1">
    <source>
        <dbReference type="SAM" id="Phobius"/>
    </source>
</evidence>
<keyword evidence="1" id="KW-0812">Transmembrane</keyword>
<keyword evidence="3" id="KW-1185">Reference proteome</keyword>
<feature type="transmembrane region" description="Helical" evidence="1">
    <location>
        <begin position="190"/>
        <end position="211"/>
    </location>
</feature>
<sequence length="346" mass="38539">MKTIDKLHNPISFIKEQIASSLLQTKTSKQEKIHPFWVMVQKETADHIRSWRFIILLTLIVLTCFGALYTSIGSLQEALSNTKDPNHAFAFLKLLTATDGTLPPYHVFIGFLGPLLGISLGFDAINSEMNNGSLVRIMAQPVHRDYLINAKFTAALITISMLFFSLSLLFVGCGILVTGLTPSPEEFLRILAFTVLSILYVSFWLNLSILFSVKFRQAATSALTSIAVWLFFTVFYQFAVNIIARALIPANGVDPMKMLGYKKLIMGLMHIVPSQLFNDATTTLLVPSVRSLGPLSYSQMYGAIPSALPLKESLLIVWPQLTGLIAATVLCFAITYYLFMRREIRA</sequence>
<dbReference type="Pfam" id="PF12679">
    <property type="entry name" value="ABC2_membrane_2"/>
    <property type="match status" value="1"/>
</dbReference>
<organism evidence="2 3">
    <name type="scientific">Yeosuana aromativorans</name>
    <dbReference type="NCBI Taxonomy" id="288019"/>
    <lineage>
        <taxon>Bacteria</taxon>
        <taxon>Pseudomonadati</taxon>
        <taxon>Bacteroidota</taxon>
        <taxon>Flavobacteriia</taxon>
        <taxon>Flavobacteriales</taxon>
        <taxon>Flavobacteriaceae</taxon>
        <taxon>Yeosuana</taxon>
    </lineage>
</organism>
<dbReference type="RefSeq" id="WP_188654676.1">
    <property type="nucleotide sequence ID" value="NZ_BMNR01000008.1"/>
</dbReference>
<protein>
    <submittedName>
        <fullName evidence="2">ABC transporter permease</fullName>
    </submittedName>
</protein>
<dbReference type="PANTHER" id="PTHR43471">
    <property type="entry name" value="ABC TRANSPORTER PERMEASE"/>
    <property type="match status" value="1"/>
</dbReference>
<feature type="transmembrane region" description="Helical" evidence="1">
    <location>
        <begin position="105"/>
        <end position="125"/>
    </location>
</feature>
<keyword evidence="1" id="KW-1133">Transmembrane helix</keyword>